<keyword evidence="15" id="KW-0966">Cell projection</keyword>
<dbReference type="Proteomes" id="UP001649381">
    <property type="component" value="Unassembled WGS sequence"/>
</dbReference>
<evidence type="ECO:0000256" key="7">
    <source>
        <dbReference type="ARBA" id="ARBA00022795"/>
    </source>
</evidence>
<evidence type="ECO:0000256" key="2">
    <source>
        <dbReference type="ARBA" id="ARBA00008531"/>
    </source>
</evidence>
<dbReference type="PANTHER" id="PTHR43134">
    <property type="entry name" value="SIGNAL RECOGNITION PARTICLE RECEPTOR SUBUNIT ALPHA"/>
    <property type="match status" value="1"/>
</dbReference>
<keyword evidence="10" id="KW-0472">Membrane</keyword>
<keyword evidence="9" id="KW-0342">GTP-binding</keyword>
<keyword evidence="15" id="KW-0969">Cilium</keyword>
<evidence type="ECO:0000313" key="16">
    <source>
        <dbReference type="Proteomes" id="UP001649381"/>
    </source>
</evidence>
<gene>
    <name evidence="15" type="primary">flhF</name>
    <name evidence="15" type="ORF">L2716_05225</name>
</gene>
<evidence type="ECO:0000256" key="13">
    <source>
        <dbReference type="NCBIfam" id="TIGR03499"/>
    </source>
</evidence>
<name>A0ABS9H0F0_9BACL</name>
<evidence type="ECO:0000256" key="8">
    <source>
        <dbReference type="ARBA" id="ARBA00022927"/>
    </source>
</evidence>
<keyword evidence="8" id="KW-0653">Protein transport</keyword>
<dbReference type="Pfam" id="PF00448">
    <property type="entry name" value="SRP54"/>
    <property type="match status" value="1"/>
</dbReference>
<dbReference type="InterPro" id="IPR000897">
    <property type="entry name" value="SRP54_GTPase_dom"/>
</dbReference>
<comment type="similarity">
    <text evidence="2">Belongs to the GTP-binding SRP family.</text>
</comment>
<feature type="domain" description="SRP54-type proteins GTP-binding" evidence="14">
    <location>
        <begin position="182"/>
        <end position="373"/>
    </location>
</feature>
<comment type="function">
    <text evidence="12">Necessary for flagellar biosynthesis. May be involved in translocation of the flagellum.</text>
</comment>
<evidence type="ECO:0000256" key="10">
    <source>
        <dbReference type="ARBA" id="ARBA00023136"/>
    </source>
</evidence>
<dbReference type="InterPro" id="IPR047040">
    <property type="entry name" value="FlhF__GTPase_dom"/>
</dbReference>
<keyword evidence="6" id="KW-0547">Nucleotide-binding</keyword>
<evidence type="ECO:0000256" key="6">
    <source>
        <dbReference type="ARBA" id="ARBA00022741"/>
    </source>
</evidence>
<evidence type="ECO:0000256" key="11">
    <source>
        <dbReference type="ARBA" id="ARBA00023225"/>
    </source>
</evidence>
<dbReference type="Gene3D" id="3.40.50.300">
    <property type="entry name" value="P-loop containing nucleotide triphosphate hydrolases"/>
    <property type="match status" value="1"/>
</dbReference>
<keyword evidence="11" id="KW-1006">Bacterial flagellum protein export</keyword>
<proteinExistence type="inferred from homology"/>
<dbReference type="InterPro" id="IPR020006">
    <property type="entry name" value="FlhF"/>
</dbReference>
<keyword evidence="7" id="KW-1005">Bacterial flagellum biogenesis</keyword>
<dbReference type="CDD" id="cd17873">
    <property type="entry name" value="FlhF"/>
    <property type="match status" value="1"/>
</dbReference>
<dbReference type="SUPFAM" id="SSF52540">
    <property type="entry name" value="P-loop containing nucleoside triphosphate hydrolases"/>
    <property type="match status" value="1"/>
</dbReference>
<organism evidence="15 16">
    <name type="scientific">Pseudalkalibacillus berkeleyi</name>
    <dbReference type="NCBI Taxonomy" id="1069813"/>
    <lineage>
        <taxon>Bacteria</taxon>
        <taxon>Bacillati</taxon>
        <taxon>Bacillota</taxon>
        <taxon>Bacilli</taxon>
        <taxon>Bacillales</taxon>
        <taxon>Fictibacillaceae</taxon>
        <taxon>Pseudalkalibacillus</taxon>
    </lineage>
</organism>
<comment type="caution">
    <text evidence="15">The sequence shown here is derived from an EMBL/GenBank/DDBJ whole genome shotgun (WGS) entry which is preliminary data.</text>
</comment>
<dbReference type="EMBL" id="JAKIJS010000001">
    <property type="protein sequence ID" value="MCF6137125.1"/>
    <property type="molecule type" value="Genomic_DNA"/>
</dbReference>
<protein>
    <recommendedName>
        <fullName evidence="3 13">Flagellar biosynthesis protein FlhF</fullName>
    </recommendedName>
</protein>
<evidence type="ECO:0000259" key="14">
    <source>
        <dbReference type="SMART" id="SM00962"/>
    </source>
</evidence>
<evidence type="ECO:0000256" key="5">
    <source>
        <dbReference type="ARBA" id="ARBA00022475"/>
    </source>
</evidence>
<dbReference type="InterPro" id="IPR027417">
    <property type="entry name" value="P-loop_NTPase"/>
</dbReference>
<keyword evidence="5" id="KW-1003">Cell membrane</keyword>
<evidence type="ECO:0000256" key="3">
    <source>
        <dbReference type="ARBA" id="ARBA00014919"/>
    </source>
</evidence>
<evidence type="ECO:0000256" key="9">
    <source>
        <dbReference type="ARBA" id="ARBA00023134"/>
    </source>
</evidence>
<evidence type="ECO:0000313" key="15">
    <source>
        <dbReference type="EMBL" id="MCF6137125.1"/>
    </source>
</evidence>
<sequence length="378" mass="43128">MKIKKYIAPTMPEAMRKIRNDLGSNAVILNSKEIRTGGILGFFTKPSLEVVAALDPEPVQKMQHKEEDRTFVRDQTWRKSEPNNSEIKNKSIGVEMEHLIKMLSNQNVEANHLPKEIVRVESILEERGINREIRADVSKKLLRMWYKQDSEQVASRSINKWLKEILLELLPNEEFGGFKYDKKFLNLIGPTGVGKTTTIAKIAADAVLNKQKKAAMITTDTYRIAAIDQLKTYAELLNVPLEVAYNRDDFKKAQEQFKDYDVILVDSAGRNFKNAQYVTDLENVYQFDEDMENYLVLSLTSKYSDMAEIVKQFEHVPISKLLFTKKDETDSFGDMLNITYETGLPIAYITIGQNVPDDINEVTPQQIVDLLIGDGPLA</sequence>
<dbReference type="PANTHER" id="PTHR43134:SF3">
    <property type="entry name" value="FLAGELLAR BIOSYNTHESIS PROTEIN FLHF"/>
    <property type="match status" value="1"/>
</dbReference>
<dbReference type="SMART" id="SM00962">
    <property type="entry name" value="SRP54"/>
    <property type="match status" value="1"/>
</dbReference>
<dbReference type="RefSeq" id="WP_236332451.1">
    <property type="nucleotide sequence ID" value="NZ_JAKIJS010000001.1"/>
</dbReference>
<keyword evidence="15" id="KW-0282">Flagellum</keyword>
<evidence type="ECO:0000256" key="1">
    <source>
        <dbReference type="ARBA" id="ARBA00004413"/>
    </source>
</evidence>
<evidence type="ECO:0000256" key="12">
    <source>
        <dbReference type="ARBA" id="ARBA00025337"/>
    </source>
</evidence>
<dbReference type="Gene3D" id="1.20.120.1380">
    <property type="entry name" value="Flagellar FlhF biosynthesis protein, N domain"/>
    <property type="match status" value="1"/>
</dbReference>
<reference evidence="15 16" key="1">
    <citation type="submission" date="2022-01" db="EMBL/GenBank/DDBJ databases">
        <title>Alkalihalobacillus sp. EGI L200015, a novel bacterium isolated from a salt lake sediment.</title>
        <authorList>
            <person name="Gao L."/>
            <person name="Fang B.-Z."/>
            <person name="Li W.-J."/>
        </authorList>
    </citation>
    <scope>NUCLEOTIDE SEQUENCE [LARGE SCALE GENOMIC DNA]</scope>
    <source>
        <strain evidence="15 16">KCTC 12718</strain>
    </source>
</reference>
<evidence type="ECO:0000256" key="4">
    <source>
        <dbReference type="ARBA" id="ARBA00022448"/>
    </source>
</evidence>
<dbReference type="NCBIfam" id="TIGR03499">
    <property type="entry name" value="FlhF"/>
    <property type="match status" value="1"/>
</dbReference>
<comment type="subcellular location">
    <subcellularLocation>
        <location evidence="1">Cell membrane</location>
        <topology evidence="1">Peripheral membrane protein</topology>
        <orientation evidence="1">Cytoplasmic side</orientation>
    </subcellularLocation>
</comment>
<accession>A0ABS9H0F0</accession>
<keyword evidence="16" id="KW-1185">Reference proteome</keyword>
<keyword evidence="4" id="KW-0813">Transport</keyword>